<sequence>MLLASKYYWMRPEQRLLVIKYIIYLSLSSQSATSADKLQPIVVGGSPEIMMSFYHVVWRFTVDFGLNSLAFSIKYKYGSSQNYAILPRSIPFLLKVLVLLGKW</sequence>
<protein>
    <submittedName>
        <fullName evidence="1">Uncharacterized protein</fullName>
    </submittedName>
</protein>
<reference evidence="1" key="1">
    <citation type="submission" date="2020-08" db="EMBL/GenBank/DDBJ databases">
        <title>Multicomponent nature underlies the extraordinary mechanical properties of spider dragline silk.</title>
        <authorList>
            <person name="Kono N."/>
            <person name="Nakamura H."/>
            <person name="Mori M."/>
            <person name="Yoshida Y."/>
            <person name="Ohtoshi R."/>
            <person name="Malay A.D."/>
            <person name="Moran D.A.P."/>
            <person name="Tomita M."/>
            <person name="Numata K."/>
            <person name="Arakawa K."/>
        </authorList>
    </citation>
    <scope>NUCLEOTIDE SEQUENCE</scope>
</reference>
<dbReference type="AlphaFoldDB" id="A0A8X7BV76"/>
<organism evidence="1 2">
    <name type="scientific">Trichonephila inaurata madagascariensis</name>
    <dbReference type="NCBI Taxonomy" id="2747483"/>
    <lineage>
        <taxon>Eukaryota</taxon>
        <taxon>Metazoa</taxon>
        <taxon>Ecdysozoa</taxon>
        <taxon>Arthropoda</taxon>
        <taxon>Chelicerata</taxon>
        <taxon>Arachnida</taxon>
        <taxon>Araneae</taxon>
        <taxon>Araneomorphae</taxon>
        <taxon>Entelegynae</taxon>
        <taxon>Araneoidea</taxon>
        <taxon>Nephilidae</taxon>
        <taxon>Trichonephila</taxon>
        <taxon>Trichonephila inaurata</taxon>
    </lineage>
</organism>
<dbReference type="EMBL" id="BMAV01003901">
    <property type="protein sequence ID" value="GFY43847.1"/>
    <property type="molecule type" value="Genomic_DNA"/>
</dbReference>
<name>A0A8X7BV76_9ARAC</name>
<keyword evidence="2" id="KW-1185">Reference proteome</keyword>
<evidence type="ECO:0000313" key="1">
    <source>
        <dbReference type="EMBL" id="GFY43847.1"/>
    </source>
</evidence>
<gene>
    <name evidence="1" type="ORF">TNIN_163881</name>
</gene>
<accession>A0A8X7BV76</accession>
<evidence type="ECO:0000313" key="2">
    <source>
        <dbReference type="Proteomes" id="UP000886998"/>
    </source>
</evidence>
<dbReference type="Proteomes" id="UP000886998">
    <property type="component" value="Unassembled WGS sequence"/>
</dbReference>
<proteinExistence type="predicted"/>
<comment type="caution">
    <text evidence="1">The sequence shown here is derived from an EMBL/GenBank/DDBJ whole genome shotgun (WGS) entry which is preliminary data.</text>
</comment>